<feature type="transmembrane region" description="Helical" evidence="1">
    <location>
        <begin position="368"/>
        <end position="386"/>
    </location>
</feature>
<name>A0AAD5DLJ6_9CHLO</name>
<feature type="transmembrane region" description="Helical" evidence="1">
    <location>
        <begin position="167"/>
        <end position="191"/>
    </location>
</feature>
<keyword evidence="1" id="KW-0472">Membrane</keyword>
<feature type="transmembrane region" description="Helical" evidence="1">
    <location>
        <begin position="6"/>
        <end position="22"/>
    </location>
</feature>
<feature type="transmembrane region" description="Helical" evidence="1">
    <location>
        <begin position="328"/>
        <end position="348"/>
    </location>
</feature>
<gene>
    <name evidence="2" type="ORF">COHA_008328</name>
</gene>
<accession>A0AAD5DLJ6</accession>
<feature type="transmembrane region" description="Helical" evidence="1">
    <location>
        <begin position="71"/>
        <end position="96"/>
    </location>
</feature>
<organism evidence="2 3">
    <name type="scientific">Chlorella ohadii</name>
    <dbReference type="NCBI Taxonomy" id="2649997"/>
    <lineage>
        <taxon>Eukaryota</taxon>
        <taxon>Viridiplantae</taxon>
        <taxon>Chlorophyta</taxon>
        <taxon>core chlorophytes</taxon>
        <taxon>Trebouxiophyceae</taxon>
        <taxon>Chlorellales</taxon>
        <taxon>Chlorellaceae</taxon>
        <taxon>Chlorella clade</taxon>
        <taxon>Chlorella</taxon>
    </lineage>
</organism>
<evidence type="ECO:0000313" key="3">
    <source>
        <dbReference type="Proteomes" id="UP001205105"/>
    </source>
</evidence>
<proteinExistence type="predicted"/>
<dbReference type="Proteomes" id="UP001205105">
    <property type="component" value="Unassembled WGS sequence"/>
</dbReference>
<feature type="transmembrane region" description="Helical" evidence="1">
    <location>
        <begin position="29"/>
        <end position="51"/>
    </location>
</feature>
<comment type="caution">
    <text evidence="2">The sequence shown here is derived from an EMBL/GenBank/DDBJ whole genome shotgun (WGS) entry which is preliminary data.</text>
</comment>
<evidence type="ECO:0000313" key="2">
    <source>
        <dbReference type="EMBL" id="KAI7837840.1"/>
    </source>
</evidence>
<protein>
    <submittedName>
        <fullName evidence="2">Uncharacterized protein</fullName>
    </submittedName>
</protein>
<evidence type="ECO:0000256" key="1">
    <source>
        <dbReference type="SAM" id="Phobius"/>
    </source>
</evidence>
<keyword evidence="3" id="KW-1185">Reference proteome</keyword>
<feature type="transmembrane region" description="Helical" evidence="1">
    <location>
        <begin position="278"/>
        <end position="296"/>
    </location>
</feature>
<dbReference type="EMBL" id="JADXDR010000142">
    <property type="protein sequence ID" value="KAI7837840.1"/>
    <property type="molecule type" value="Genomic_DNA"/>
</dbReference>
<sequence>MLRLVLLFYAASVVIYLMVVPYKLDPWAVLYVNAMHQFVFAVPYIDLFGSWEDCARTWRHMRRMVAMLVSLVWPLSLPAALYLLLAITFAATGFFCEAAHEAMMLHVFCNVYGVSKTMAVENLIRTFFSFLATVSWQLKGQAQKNQLGHPLPRIVNRALMAASRKGGWMLASFAANWGLALLACASVTYMAIYKHVARFMFRLTDDPPSQWQIYVVLAHIVGLAGAMLITYALENLHYSRMQHTFKADMLRLALMLYAASVAIYMMVAPYEVEAFAELWLLIIYQILLAVPYIELFRTPDSCARTWRHIRHLATLVVSQLRLRHLPAALYLLLAIAFAATGFLCVVAHEAMMLHVFCNVYGVSRTMAMENIIGGFLSGLASITWKLKVGGRA</sequence>
<feature type="transmembrane region" description="Helical" evidence="1">
    <location>
        <begin position="211"/>
        <end position="233"/>
    </location>
</feature>
<feature type="transmembrane region" description="Helical" evidence="1">
    <location>
        <begin position="254"/>
        <end position="272"/>
    </location>
</feature>
<dbReference type="AlphaFoldDB" id="A0AAD5DLJ6"/>
<keyword evidence="1" id="KW-0812">Transmembrane</keyword>
<reference evidence="2" key="1">
    <citation type="submission" date="2020-11" db="EMBL/GenBank/DDBJ databases">
        <title>Chlorella ohadii genome sequencing and assembly.</title>
        <authorList>
            <person name="Murik O."/>
            <person name="Treves H."/>
            <person name="Kedem I."/>
            <person name="Shotland Y."/>
            <person name="Kaplan A."/>
        </authorList>
    </citation>
    <scope>NUCLEOTIDE SEQUENCE</scope>
    <source>
        <strain evidence="2">1</strain>
    </source>
</reference>
<keyword evidence="1" id="KW-1133">Transmembrane helix</keyword>